<dbReference type="EMBL" id="MUHB01000005">
    <property type="protein sequence ID" value="OXB06731.1"/>
    <property type="molecule type" value="Genomic_DNA"/>
</dbReference>
<feature type="compositionally biased region" description="Basic and acidic residues" evidence="2">
    <location>
        <begin position="502"/>
        <end position="511"/>
    </location>
</feature>
<feature type="region of interest" description="Disordered" evidence="2">
    <location>
        <begin position="502"/>
        <end position="549"/>
    </location>
</feature>
<evidence type="ECO:0000256" key="1">
    <source>
        <dbReference type="ARBA" id="ARBA00023237"/>
    </source>
</evidence>
<dbReference type="InterPro" id="IPR050218">
    <property type="entry name" value="LptD"/>
</dbReference>
<proteinExistence type="predicted"/>
<comment type="caution">
    <text evidence="4">The sequence shown here is derived from an EMBL/GenBank/DDBJ whole genome shotgun (WGS) entry which is preliminary data.</text>
</comment>
<dbReference type="GO" id="GO:0009279">
    <property type="term" value="C:cell outer membrane"/>
    <property type="evidence" value="ECO:0007669"/>
    <property type="project" value="TreeGrafter"/>
</dbReference>
<protein>
    <submittedName>
        <fullName evidence="4">OstA-like protein</fullName>
    </submittedName>
</protein>
<dbReference type="Proteomes" id="UP000198431">
    <property type="component" value="Unassembled WGS sequence"/>
</dbReference>
<keyword evidence="1" id="KW-0998">Cell outer membrane</keyword>
<organism evidence="4 5">
    <name type="scientific">Flavobacterium pectinovorum</name>
    <dbReference type="NCBI Taxonomy" id="29533"/>
    <lineage>
        <taxon>Bacteria</taxon>
        <taxon>Pseudomonadati</taxon>
        <taxon>Bacteroidota</taxon>
        <taxon>Flavobacteriia</taxon>
        <taxon>Flavobacteriales</taxon>
        <taxon>Flavobacteriaceae</taxon>
        <taxon>Flavobacterium</taxon>
    </lineage>
</organism>
<sequence>MLFLSVQSIFAQAPKKIIVENADYSDVNQELMPDALLLTGNVKVNHDGVVLTCNKAYFFQKENYLKAFGNVQLVQGDTLFLNSKYAEYNGNFKKAFATGDAVMSSPDATLQTDTINFDRNVQEVFYNSKGTIVNKDNTLVSKSGRYYVAQKKFQFLTEVTITNPKYVIKSNHLDYYSNSGHSYLLGPSTITSKANYIYTEKGFYDTKKNIAHFVRNSYIKYDDRRIEGDSLFYNRNTEFASATRNVKITDSINKGVVKGHYAELYKLKDSMFVTKRAVAINLVENDSVYIHGTKLMVTGKEGERILRAYNNVRFYKTDMSGKCDSIHSNSKTALTKLIGNPILWNGENQITGDIMHLIGDNNTKKLDSLKVLNNTFLVSRDTLSTGFNQVKGLNLFGKFKEGKLHDVDVIKNTEVIYYMRNDANELIGINKNVSSKINLILENNAVETITFFNKVDGDIYPEADLPENARKLRGLVWRGDERIKSKDDIFTAEENEMNEKLIQEGKDENAKENVPMKVRKETLDYGKKKPAVKTNTAKADTTKTAKAKK</sequence>
<evidence type="ECO:0000313" key="5">
    <source>
        <dbReference type="Proteomes" id="UP000198431"/>
    </source>
</evidence>
<feature type="compositionally biased region" description="Basic and acidic residues" evidence="2">
    <location>
        <begin position="518"/>
        <end position="527"/>
    </location>
</feature>
<reference evidence="4 5" key="1">
    <citation type="submission" date="2016-11" db="EMBL/GenBank/DDBJ databases">
        <title>Whole genomes of Flavobacteriaceae.</title>
        <authorList>
            <person name="Stine C."/>
            <person name="Li C."/>
            <person name="Tadesse D."/>
        </authorList>
    </citation>
    <scope>NUCLEOTIDE SEQUENCE [LARGE SCALE GENOMIC DNA]</scope>
    <source>
        <strain evidence="4 5">ATCC 19366</strain>
    </source>
</reference>
<feature type="compositionally biased region" description="Low complexity" evidence="2">
    <location>
        <begin position="532"/>
        <end position="549"/>
    </location>
</feature>
<evidence type="ECO:0000313" key="4">
    <source>
        <dbReference type="EMBL" id="OXB06731.1"/>
    </source>
</evidence>
<dbReference type="Gene3D" id="2.60.450.10">
    <property type="entry name" value="Lipopolysaccharide (LPS) transport protein A like domain"/>
    <property type="match status" value="2"/>
</dbReference>
<gene>
    <name evidence="4" type="ORF">B0A72_04450</name>
</gene>
<evidence type="ECO:0000256" key="2">
    <source>
        <dbReference type="SAM" id="MobiDB-lite"/>
    </source>
</evidence>
<dbReference type="PANTHER" id="PTHR30189">
    <property type="entry name" value="LPS-ASSEMBLY PROTEIN"/>
    <property type="match status" value="1"/>
</dbReference>
<keyword evidence="1" id="KW-0472">Membrane</keyword>
<dbReference type="AlphaFoldDB" id="A0AB36P4R4"/>
<dbReference type="Pfam" id="PF13100">
    <property type="entry name" value="OstA_2"/>
    <property type="match status" value="1"/>
</dbReference>
<accession>A0AB36P4R4</accession>
<dbReference type="GO" id="GO:1990351">
    <property type="term" value="C:transporter complex"/>
    <property type="evidence" value="ECO:0007669"/>
    <property type="project" value="TreeGrafter"/>
</dbReference>
<feature type="domain" description="Organic solvent tolerance-like N-terminal" evidence="3">
    <location>
        <begin position="15"/>
        <end position="170"/>
    </location>
</feature>
<dbReference type="PANTHER" id="PTHR30189:SF1">
    <property type="entry name" value="LPS-ASSEMBLY PROTEIN LPTD"/>
    <property type="match status" value="1"/>
</dbReference>
<dbReference type="InterPro" id="IPR005653">
    <property type="entry name" value="OstA-like_N"/>
</dbReference>
<name>A0AB36P4R4_9FLAO</name>
<evidence type="ECO:0000259" key="3">
    <source>
        <dbReference type="Pfam" id="PF13100"/>
    </source>
</evidence>